<feature type="region of interest" description="Disordered" evidence="1">
    <location>
        <begin position="89"/>
        <end position="129"/>
    </location>
</feature>
<feature type="region of interest" description="Disordered" evidence="1">
    <location>
        <begin position="187"/>
        <end position="206"/>
    </location>
</feature>
<protein>
    <submittedName>
        <fullName evidence="2">Uncharacterized protein</fullName>
    </submittedName>
</protein>
<dbReference type="EMBL" id="AVOT02014547">
    <property type="protein sequence ID" value="MBW0498073.1"/>
    <property type="molecule type" value="Genomic_DNA"/>
</dbReference>
<proteinExistence type="predicted"/>
<comment type="caution">
    <text evidence="2">The sequence shown here is derived from an EMBL/GenBank/DDBJ whole genome shotgun (WGS) entry which is preliminary data.</text>
</comment>
<dbReference type="AlphaFoldDB" id="A0A9Q3DC47"/>
<evidence type="ECO:0000313" key="2">
    <source>
        <dbReference type="EMBL" id="MBW0498073.1"/>
    </source>
</evidence>
<feature type="region of interest" description="Disordered" evidence="1">
    <location>
        <begin position="1"/>
        <end position="49"/>
    </location>
</feature>
<sequence length="251" mass="28465">MSPVHLRNLGFQRNQPEDREGFSITRRPGRGHLGNSGGWQDTEGNHTHSAIHFSIQQEPQTTGLERYVSSSSASPAPQRFLSMEHFQQERPYGNHQRLESHQKVQTPGGDPDREYSDSFMLTRSSPNQLSSGFTPFRNQQICGQESPLFTIPGSFQENARIQGQKQDHLQPEEEIFRHNDSEAVEFGESSAQEPEVGVNNTRISSPINRNITPTQIQHNNFTPESNLNIDALWLPMSQYAEKTQNQLAELE</sequence>
<name>A0A9Q3DC47_9BASI</name>
<evidence type="ECO:0000256" key="1">
    <source>
        <dbReference type="SAM" id="MobiDB-lite"/>
    </source>
</evidence>
<accession>A0A9Q3DC47</accession>
<feature type="compositionally biased region" description="Polar residues" evidence="1">
    <location>
        <begin position="119"/>
        <end position="129"/>
    </location>
</feature>
<evidence type="ECO:0000313" key="3">
    <source>
        <dbReference type="Proteomes" id="UP000765509"/>
    </source>
</evidence>
<dbReference type="Proteomes" id="UP000765509">
    <property type="component" value="Unassembled WGS sequence"/>
</dbReference>
<reference evidence="2" key="1">
    <citation type="submission" date="2021-03" db="EMBL/GenBank/DDBJ databases">
        <title>Draft genome sequence of rust myrtle Austropuccinia psidii MF-1, a brazilian biotype.</title>
        <authorList>
            <person name="Quecine M.C."/>
            <person name="Pachon D.M.R."/>
            <person name="Bonatelli M.L."/>
            <person name="Correr F.H."/>
            <person name="Franceschini L.M."/>
            <person name="Leite T.F."/>
            <person name="Margarido G.R.A."/>
            <person name="Almeida C.A."/>
            <person name="Ferrarezi J.A."/>
            <person name="Labate C.A."/>
        </authorList>
    </citation>
    <scope>NUCLEOTIDE SEQUENCE</scope>
    <source>
        <strain evidence="2">MF-1</strain>
    </source>
</reference>
<keyword evidence="3" id="KW-1185">Reference proteome</keyword>
<gene>
    <name evidence="2" type="ORF">O181_037788</name>
</gene>
<organism evidence="2 3">
    <name type="scientific">Austropuccinia psidii MF-1</name>
    <dbReference type="NCBI Taxonomy" id="1389203"/>
    <lineage>
        <taxon>Eukaryota</taxon>
        <taxon>Fungi</taxon>
        <taxon>Dikarya</taxon>
        <taxon>Basidiomycota</taxon>
        <taxon>Pucciniomycotina</taxon>
        <taxon>Pucciniomycetes</taxon>
        <taxon>Pucciniales</taxon>
        <taxon>Sphaerophragmiaceae</taxon>
        <taxon>Austropuccinia</taxon>
    </lineage>
</organism>